<dbReference type="EMBL" id="VUJX02000013">
    <property type="protein sequence ID" value="KAL0929882.1"/>
    <property type="molecule type" value="Genomic_DNA"/>
</dbReference>
<sequence length="212" mass="24259">MDRTYFPRSYQNNVGLVEAPSAERTASFVENHMHPALASAGATRYARKFAREMVQHGQFLVSEMQRHDINPQLESKHDRDLQYLRDNWPRGEWVPAHRRWDDWTNEIIVNNMVKFTKAYLQASPEIQEALGPLADQWERNKFLGEAHASWDDQITILGTENALAALRTRIAELQEQFRQAGEQEGEQGRSSSVEHLFRDGPTIGADDDGAPS</sequence>
<comment type="caution">
    <text evidence="1">The sequence shown here is derived from an EMBL/GenBank/DDBJ whole genome shotgun (WGS) entry which is preliminary data.</text>
</comment>
<reference evidence="1 2" key="1">
    <citation type="journal article" date="2020" name="Phytopathology">
        <title>Genome Sequence Resources of Colletotrichum truncatum, C. plurivorum, C. musicola, and C. sojae: Four Species Pathogenic to Soybean (Glycine max).</title>
        <authorList>
            <person name="Rogerio F."/>
            <person name="Boufleur T.R."/>
            <person name="Ciampi-Guillardi M."/>
            <person name="Sukno S.A."/>
            <person name="Thon M.R."/>
            <person name="Massola Junior N.S."/>
            <person name="Baroncelli R."/>
        </authorList>
    </citation>
    <scope>NUCLEOTIDE SEQUENCE [LARGE SCALE GENOMIC DNA]</scope>
    <source>
        <strain evidence="1 2">CMES1059</strain>
    </source>
</reference>
<keyword evidence="2" id="KW-1185">Reference proteome</keyword>
<proteinExistence type="predicted"/>
<name>A0ACC3YDI0_COLTU</name>
<organism evidence="1 2">
    <name type="scientific">Colletotrichum truncatum</name>
    <name type="common">Anthracnose fungus</name>
    <name type="synonym">Colletotrichum capsici</name>
    <dbReference type="NCBI Taxonomy" id="5467"/>
    <lineage>
        <taxon>Eukaryota</taxon>
        <taxon>Fungi</taxon>
        <taxon>Dikarya</taxon>
        <taxon>Ascomycota</taxon>
        <taxon>Pezizomycotina</taxon>
        <taxon>Sordariomycetes</taxon>
        <taxon>Hypocreomycetidae</taxon>
        <taxon>Glomerellales</taxon>
        <taxon>Glomerellaceae</taxon>
        <taxon>Colletotrichum</taxon>
        <taxon>Colletotrichum truncatum species complex</taxon>
    </lineage>
</organism>
<gene>
    <name evidence="1" type="ORF">CTRU02_215091</name>
</gene>
<dbReference type="Proteomes" id="UP000805649">
    <property type="component" value="Unassembled WGS sequence"/>
</dbReference>
<protein>
    <submittedName>
        <fullName evidence="1">Uncharacterized protein</fullName>
    </submittedName>
</protein>
<evidence type="ECO:0000313" key="2">
    <source>
        <dbReference type="Proteomes" id="UP000805649"/>
    </source>
</evidence>
<accession>A0ACC3YDI0</accession>
<evidence type="ECO:0000313" key="1">
    <source>
        <dbReference type="EMBL" id="KAL0929882.1"/>
    </source>
</evidence>